<dbReference type="RefSeq" id="WP_094335184.1">
    <property type="nucleotide sequence ID" value="NZ_NFIE01000006.1"/>
</dbReference>
<accession>A0A1Y3XV74</accession>
<dbReference type="InterPro" id="IPR038493">
    <property type="entry name" value="MqsR_sf"/>
</dbReference>
<dbReference type="EMBL" id="NFIE01000006">
    <property type="protein sequence ID" value="OUN89021.1"/>
    <property type="molecule type" value="Genomic_DNA"/>
</dbReference>
<comment type="caution">
    <text evidence="1">The sequence shown here is derived from an EMBL/GenBank/DDBJ whole genome shotgun (WGS) entry which is preliminary data.</text>
</comment>
<keyword evidence="2" id="KW-1185">Reference proteome</keyword>
<name>A0A1Y3XV74_9ACTN</name>
<sequence>MSDERVFDLSHINKPYEEVSKYLKKIKRHASQGDFKISEREDKNLPFMRVYNLAGNKKKCAEMICSLDPTDYVHTVSSRMKGNEGQELFVFCRKHALYKLMANSADEIWVYYKFDVVSDSFTVVVSFHEAEHEPEFPFQ</sequence>
<proteinExistence type="predicted"/>
<protein>
    <submittedName>
        <fullName evidence="1">Uncharacterized protein</fullName>
    </submittedName>
</protein>
<evidence type="ECO:0000313" key="1">
    <source>
        <dbReference type="EMBL" id="OUN89021.1"/>
    </source>
</evidence>
<gene>
    <name evidence="1" type="ORF">B5G02_03330</name>
</gene>
<reference evidence="2" key="1">
    <citation type="submission" date="2017-04" db="EMBL/GenBank/DDBJ databases">
        <title>Function of individual gut microbiota members based on whole genome sequencing of pure cultures obtained from chicken caecum.</title>
        <authorList>
            <person name="Medvecky M."/>
            <person name="Cejkova D."/>
            <person name="Polansky O."/>
            <person name="Karasova D."/>
            <person name="Kubasova T."/>
            <person name="Cizek A."/>
            <person name="Rychlik I."/>
        </authorList>
    </citation>
    <scope>NUCLEOTIDE SEQUENCE [LARGE SCALE GENOMIC DNA]</scope>
    <source>
        <strain evidence="2">An5</strain>
    </source>
</reference>
<dbReference type="AlphaFoldDB" id="A0A1Y3XV74"/>
<dbReference type="Gene3D" id="3.30.2310.40">
    <property type="match status" value="1"/>
</dbReference>
<evidence type="ECO:0000313" key="2">
    <source>
        <dbReference type="Proteomes" id="UP000195781"/>
    </source>
</evidence>
<dbReference type="Proteomes" id="UP000195781">
    <property type="component" value="Unassembled WGS sequence"/>
</dbReference>
<organism evidence="1 2">
    <name type="scientific">[Collinsella] massiliensis</name>
    <dbReference type="NCBI Taxonomy" id="1232426"/>
    <lineage>
        <taxon>Bacteria</taxon>
        <taxon>Bacillati</taxon>
        <taxon>Actinomycetota</taxon>
        <taxon>Coriobacteriia</taxon>
        <taxon>Coriobacteriales</taxon>
        <taxon>Coriobacteriaceae</taxon>
        <taxon>Enorma</taxon>
    </lineage>
</organism>